<keyword evidence="2" id="KW-1185">Reference proteome</keyword>
<sequence length="165" mass="18019">MAEIVLETIVDVSRPTLRIKAYQDRVEGASLAAFMQGFAAPLLQDRAHDRFEGEGDSASGKWKPLQPSTIARREKAGQVPIKINDRTGTMRAWVESAQGRITAVKYAAVLEWPGTPSNRTIGKKLKVAQMGLPTPYTPPRPVVAIEGEDLLTILVAMENWIGAVP</sequence>
<dbReference type="Proteomes" id="UP000240474">
    <property type="component" value="Segment"/>
</dbReference>
<gene>
    <name evidence="1" type="ORF">SEA_BIRKSANDSOCKS_20</name>
</gene>
<dbReference type="EMBL" id="MG099940">
    <property type="protein sequence ID" value="AUE22136.1"/>
    <property type="molecule type" value="Genomic_DNA"/>
</dbReference>
<accession>A0A2H4YDV5</accession>
<organism evidence="1 2">
    <name type="scientific">Gordonia phage BirksAndSocks</name>
    <dbReference type="NCBI Taxonomy" id="2047831"/>
    <lineage>
        <taxon>Viruses</taxon>
        <taxon>Duplodnaviria</taxon>
        <taxon>Heunggongvirae</taxon>
        <taxon>Uroviricota</taxon>
        <taxon>Caudoviricetes</taxon>
        <taxon>Montyvirus</taxon>
        <taxon>Montyvirus birksandsocks</taxon>
    </lineage>
</organism>
<evidence type="ECO:0008006" key="3">
    <source>
        <dbReference type="Google" id="ProtNLM"/>
    </source>
</evidence>
<reference evidence="1 2" key="1">
    <citation type="submission" date="2017-10" db="EMBL/GenBank/DDBJ databases">
        <authorList>
            <person name="Koppala N."/>
            <person name="Smith C."/>
            <person name="Hicks E."/>
            <person name="VanDolah M."/>
            <person name="Fryberger R."/>
            <person name="Simpson Z."/>
            <person name="Schmith W."/>
            <person name="Rense A."/>
            <person name="Bortz R.L."/>
            <person name="Warner M.H."/>
            <person name="Garlena R.A."/>
            <person name="Russell D.A."/>
            <person name="Pope W.H."/>
            <person name="Jacobs-Sera D."/>
            <person name="Hendrix R.W."/>
            <person name="Hatfull G.F."/>
        </authorList>
    </citation>
    <scope>NUCLEOTIDE SEQUENCE [LARGE SCALE GENOMIC DNA]</scope>
</reference>
<evidence type="ECO:0000313" key="1">
    <source>
        <dbReference type="EMBL" id="AUE22136.1"/>
    </source>
</evidence>
<protein>
    <recommendedName>
        <fullName evidence="3">Virion morphogenesis protein</fullName>
    </recommendedName>
</protein>
<evidence type="ECO:0000313" key="2">
    <source>
        <dbReference type="Proteomes" id="UP000240474"/>
    </source>
</evidence>
<name>A0A2H4YDV5_9CAUD</name>
<proteinExistence type="predicted"/>